<dbReference type="InterPro" id="IPR003660">
    <property type="entry name" value="HAMP_dom"/>
</dbReference>
<name>A0A1X9SLS3_9BACT</name>
<keyword evidence="1 3" id="KW-0807">Transducer</keyword>
<proteinExistence type="inferred from homology"/>
<dbReference type="CDD" id="cd06225">
    <property type="entry name" value="HAMP"/>
    <property type="match status" value="1"/>
</dbReference>
<dbReference type="Proteomes" id="UP000202031">
    <property type="component" value="Chromosome"/>
</dbReference>
<feature type="domain" description="Methyl-accepting transducer" evidence="5">
    <location>
        <begin position="257"/>
        <end position="504"/>
    </location>
</feature>
<evidence type="ECO:0000256" key="3">
    <source>
        <dbReference type="PROSITE-ProRule" id="PRU00284"/>
    </source>
</evidence>
<dbReference type="Pfam" id="PF21563">
    <property type="entry name" value="Mcp40H-20_sensor"/>
    <property type="match status" value="1"/>
</dbReference>
<comment type="similarity">
    <text evidence="2">Belongs to the methyl-accepting chemotaxis (MCP) protein family.</text>
</comment>
<protein>
    <submittedName>
        <fullName evidence="7">MCP-domain signal transduction protein (DUF3365 domain)</fullName>
    </submittedName>
</protein>
<dbReference type="InterPro" id="IPR048904">
    <property type="entry name" value="Mcp40H-20-like_sensor"/>
</dbReference>
<keyword evidence="4" id="KW-0812">Transmembrane</keyword>
<dbReference type="SMART" id="SM00283">
    <property type="entry name" value="MA"/>
    <property type="match status" value="1"/>
</dbReference>
<evidence type="ECO:0000256" key="2">
    <source>
        <dbReference type="ARBA" id="ARBA00029447"/>
    </source>
</evidence>
<dbReference type="PROSITE" id="PS50885">
    <property type="entry name" value="HAMP"/>
    <property type="match status" value="1"/>
</dbReference>
<dbReference type="Pfam" id="PF00672">
    <property type="entry name" value="HAMP"/>
    <property type="match status" value="1"/>
</dbReference>
<organism evidence="7 8">
    <name type="scientific">Campylobacter lanienae NCTC 13004</name>
    <dbReference type="NCBI Taxonomy" id="1031753"/>
    <lineage>
        <taxon>Bacteria</taxon>
        <taxon>Pseudomonadati</taxon>
        <taxon>Campylobacterota</taxon>
        <taxon>Epsilonproteobacteria</taxon>
        <taxon>Campylobacterales</taxon>
        <taxon>Campylobacteraceae</taxon>
        <taxon>Campylobacter</taxon>
    </lineage>
</organism>
<evidence type="ECO:0000256" key="1">
    <source>
        <dbReference type="ARBA" id="ARBA00023224"/>
    </source>
</evidence>
<feature type="transmembrane region" description="Helical" evidence="4">
    <location>
        <begin position="175"/>
        <end position="196"/>
    </location>
</feature>
<reference evidence="8" key="1">
    <citation type="journal article" date="2017" name="Genome Biol. Evol.">
        <title>Comparative Genomic Analysis Identifies a Campylobacter Clade Deficient in Selenium Metabolism.</title>
        <authorList>
            <person name="Miller W.G."/>
            <person name="Yee E."/>
            <person name="Lopes B.S."/>
            <person name="Chapman M.H."/>
            <person name="Huynh S."/>
            <person name="Bono J.L."/>
            <person name="Parker C.T."/>
            <person name="Strachan N.J.C."/>
            <person name="Forbes K.J."/>
        </authorList>
    </citation>
    <scope>NUCLEOTIDE SEQUENCE [LARGE SCALE GENOMIC DNA]</scope>
    <source>
        <strain evidence="8">NCTC 13004</strain>
    </source>
</reference>
<dbReference type="KEGG" id="clx:CLAN_0401"/>
<reference evidence="8" key="2">
    <citation type="journal article" date="2017" name="Genome Biol. Evol.">
        <title>Comparative genomic analysis identifies a Campylobacter clade deficient in selenium metabolism.</title>
        <authorList>
            <person name="Miller W.G."/>
            <person name="Yee E."/>
            <person name="Lopes B.S."/>
            <person name="Chapman M.H."/>
            <person name="Huynh S."/>
            <person name="Bono J.L."/>
            <person name="Parker C.T."/>
            <person name="Strachan N.J.C."/>
            <person name="Forbes K.J."/>
        </authorList>
    </citation>
    <scope>NUCLEOTIDE SEQUENCE [LARGE SCALE GENOMIC DNA]</scope>
    <source>
        <strain evidence="8">NCTC 13004</strain>
    </source>
</reference>
<feature type="transmembrane region" description="Helical" evidence="4">
    <location>
        <begin position="12"/>
        <end position="32"/>
    </location>
</feature>
<dbReference type="GO" id="GO:0016020">
    <property type="term" value="C:membrane"/>
    <property type="evidence" value="ECO:0007669"/>
    <property type="project" value="InterPro"/>
</dbReference>
<dbReference type="Pfam" id="PF00015">
    <property type="entry name" value="MCPsignal"/>
    <property type="match status" value="1"/>
</dbReference>
<evidence type="ECO:0000313" key="8">
    <source>
        <dbReference type="Proteomes" id="UP000202031"/>
    </source>
</evidence>
<evidence type="ECO:0000259" key="5">
    <source>
        <dbReference type="PROSITE" id="PS50111"/>
    </source>
</evidence>
<gene>
    <name evidence="7" type="ORF">CLAN_0401</name>
</gene>
<sequence length="529" mass="57710">MINTIGKKIVLSIVVVLFVSFIAMQFIIIAQFNNSSTQITKDSLNMLSSSIFQTVQTAMNTGDPQIIEKSVHDASLIDGVASLQIYRSDAVSEGFGLEKVVPKDSIIKNQFINPKNYTETIKTDNDHQLRLVTPIIAKSECLACHALAKENDVLGVMDLSYSLNAMDKDLRDKSVMFLLIFAISLIVTVVIVLVVLKKVVITPVLELLNRAKDLSSGDGDLSARISVKSSDEIGQTCKHINVFIEKIQDIVKKAQNSAKSVESETMTLNDNASILLNSTEAGKAQAKESYAISKSISDELEISTDKSSKAAGANKQSYDELEEMIHSLSEVVTHLNEANAKEQEIAQKTISVVSQTEDMKKVLDIIGDIADQTNLLALNAAIEAARAGEMGRGFAVVAEEVRILAEKTNESLDGINSNAQNMIESTRELGEALNKNAKNIASISTSANELMDRAKSTQEATSESMQIVQEVSAMAIDINNKIKTLLNQSQESMEAFNNNAKIVNQFLDVSTNLKDVAIKLEVDLNKFKT</sequence>
<dbReference type="SUPFAM" id="SSF58104">
    <property type="entry name" value="Methyl-accepting chemotaxis protein (MCP) signaling domain"/>
    <property type="match status" value="1"/>
</dbReference>
<dbReference type="PANTHER" id="PTHR32089:SF112">
    <property type="entry name" value="LYSOZYME-LIKE PROTEIN-RELATED"/>
    <property type="match status" value="1"/>
</dbReference>
<accession>A0A1X9SLS3</accession>
<dbReference type="EMBL" id="CP015578">
    <property type="protein sequence ID" value="ARQ97159.1"/>
    <property type="molecule type" value="Genomic_DNA"/>
</dbReference>
<dbReference type="Gene3D" id="1.10.287.950">
    <property type="entry name" value="Methyl-accepting chemotaxis protein"/>
    <property type="match status" value="1"/>
</dbReference>
<evidence type="ECO:0000256" key="4">
    <source>
        <dbReference type="SAM" id="Phobius"/>
    </source>
</evidence>
<keyword evidence="4" id="KW-1133">Transmembrane helix</keyword>
<dbReference type="PANTHER" id="PTHR32089">
    <property type="entry name" value="METHYL-ACCEPTING CHEMOTAXIS PROTEIN MCPB"/>
    <property type="match status" value="1"/>
</dbReference>
<dbReference type="AlphaFoldDB" id="A0A1X9SLS3"/>
<keyword evidence="4" id="KW-0472">Membrane</keyword>
<dbReference type="Gene3D" id="3.30.450.290">
    <property type="match status" value="1"/>
</dbReference>
<dbReference type="InterPro" id="IPR004089">
    <property type="entry name" value="MCPsignal_dom"/>
</dbReference>
<dbReference type="SMART" id="SM00304">
    <property type="entry name" value="HAMP"/>
    <property type="match status" value="1"/>
</dbReference>
<dbReference type="GO" id="GO:0007165">
    <property type="term" value="P:signal transduction"/>
    <property type="evidence" value="ECO:0007669"/>
    <property type="project" value="UniProtKB-KW"/>
</dbReference>
<dbReference type="PROSITE" id="PS50111">
    <property type="entry name" value="CHEMOTAXIS_TRANSDUC_2"/>
    <property type="match status" value="1"/>
</dbReference>
<evidence type="ECO:0000313" key="7">
    <source>
        <dbReference type="EMBL" id="ARQ97159.1"/>
    </source>
</evidence>
<feature type="domain" description="HAMP" evidence="6">
    <location>
        <begin position="198"/>
        <end position="252"/>
    </location>
</feature>
<evidence type="ECO:0000259" key="6">
    <source>
        <dbReference type="PROSITE" id="PS50885"/>
    </source>
</evidence>